<sequence length="147" mass="17039">MSVQSRTPPEKRFQTNVLALADFILNLKSQDLSDVDIKLVKIYITGANCNTTIKTFIMYSRPLWKNISEQDETYFVDHAKELFCMFPQNNINIIINVLSGDNANKNTKAVIWKYFESLVKISIHWILENQSDDENIHVEAAEWNVKV</sequence>
<dbReference type="EMBL" id="MK500598">
    <property type="protein sequence ID" value="QBK93557.1"/>
    <property type="molecule type" value="Genomic_DNA"/>
</dbReference>
<gene>
    <name evidence="1" type="ORF">LCPAC404_02610</name>
</gene>
<reference evidence="1" key="1">
    <citation type="journal article" date="2019" name="MBio">
        <title>Virus Genomes from Deep Sea Sediments Expand the Ocean Megavirome and Support Independent Origins of Viral Gigantism.</title>
        <authorList>
            <person name="Backstrom D."/>
            <person name="Yutin N."/>
            <person name="Jorgensen S.L."/>
            <person name="Dharamshi J."/>
            <person name="Homa F."/>
            <person name="Zaremba-Niedwiedzka K."/>
            <person name="Spang A."/>
            <person name="Wolf Y.I."/>
            <person name="Koonin E.V."/>
            <person name="Ettema T.J."/>
        </authorList>
    </citation>
    <scope>NUCLEOTIDE SEQUENCE</scope>
</reference>
<protein>
    <submittedName>
        <fullName evidence="1">Uncharacterized protein</fullName>
    </submittedName>
</protein>
<organism evidence="1">
    <name type="scientific">Pithovirus LCPAC404</name>
    <dbReference type="NCBI Taxonomy" id="2506597"/>
    <lineage>
        <taxon>Viruses</taxon>
        <taxon>Pithoviruses</taxon>
    </lineage>
</organism>
<name>A0A481ZCQ2_9VIRU</name>
<evidence type="ECO:0000313" key="1">
    <source>
        <dbReference type="EMBL" id="QBK93557.1"/>
    </source>
</evidence>
<proteinExistence type="predicted"/>
<accession>A0A481ZCQ2</accession>